<keyword evidence="1" id="KW-1133">Transmembrane helix</keyword>
<protein>
    <submittedName>
        <fullName evidence="2">Uncharacterized protein</fullName>
    </submittedName>
</protein>
<keyword evidence="1" id="KW-0472">Membrane</keyword>
<reference evidence="2 3" key="1">
    <citation type="journal article" date="2019" name="Int. J. Syst. Evol. Microbiol.">
        <title>The Global Catalogue of Microorganisms (GCM) 10K type strain sequencing project: providing services to taxonomists for standard genome sequencing and annotation.</title>
        <authorList>
            <consortium name="The Broad Institute Genomics Platform"/>
            <consortium name="The Broad Institute Genome Sequencing Center for Infectious Disease"/>
            <person name="Wu L."/>
            <person name="Ma J."/>
        </authorList>
    </citation>
    <scope>NUCLEOTIDE SEQUENCE [LARGE SCALE GENOMIC DNA]</scope>
    <source>
        <strain evidence="2 3">JCM 14917</strain>
    </source>
</reference>
<comment type="caution">
    <text evidence="2">The sequence shown here is derived from an EMBL/GenBank/DDBJ whole genome shotgun (WGS) entry which is preliminary data.</text>
</comment>
<organism evidence="2 3">
    <name type="scientific">Arthrobacter parietis</name>
    <dbReference type="NCBI Taxonomy" id="271434"/>
    <lineage>
        <taxon>Bacteria</taxon>
        <taxon>Bacillati</taxon>
        <taxon>Actinomycetota</taxon>
        <taxon>Actinomycetes</taxon>
        <taxon>Micrococcales</taxon>
        <taxon>Micrococcaceae</taxon>
        <taxon>Arthrobacter</taxon>
    </lineage>
</organism>
<dbReference type="EMBL" id="BAAAON010000003">
    <property type="protein sequence ID" value="GAA2176988.1"/>
    <property type="molecule type" value="Genomic_DNA"/>
</dbReference>
<dbReference type="Proteomes" id="UP001500974">
    <property type="component" value="Unassembled WGS sequence"/>
</dbReference>
<feature type="transmembrane region" description="Helical" evidence="1">
    <location>
        <begin position="120"/>
        <end position="138"/>
    </location>
</feature>
<feature type="transmembrane region" description="Helical" evidence="1">
    <location>
        <begin position="30"/>
        <end position="49"/>
    </location>
</feature>
<feature type="transmembrane region" description="Helical" evidence="1">
    <location>
        <begin position="158"/>
        <end position="185"/>
    </location>
</feature>
<gene>
    <name evidence="2" type="ORF">GCM10009784_25820</name>
</gene>
<keyword evidence="3" id="KW-1185">Reference proteome</keyword>
<feature type="transmembrane region" description="Helical" evidence="1">
    <location>
        <begin position="95"/>
        <end position="113"/>
    </location>
</feature>
<evidence type="ECO:0000313" key="2">
    <source>
        <dbReference type="EMBL" id="GAA2176988.1"/>
    </source>
</evidence>
<keyword evidence="1" id="KW-0812">Transmembrane</keyword>
<name>A0ABN3AZK0_9MICC</name>
<proteinExistence type="predicted"/>
<sequence length="195" mass="21796">MGDMAEMRADKRRYLKATEHDDAPSRRRSAWLIIAAAVISVVSLALGALQLQSVQRAIGIPLPEMMVGGYDVDYVEAVRDLLDAAVIERYQSVHYLWFLLFPVAFAALIILLVRRFSRSPLRWLFYAVALLYAAVHIAENLVLEAALASVEITSSEVAFASFLTTAKFILFAAAILAFALSFTLNRTTSRRQTRR</sequence>
<evidence type="ECO:0000313" key="3">
    <source>
        <dbReference type="Proteomes" id="UP001500974"/>
    </source>
</evidence>
<evidence type="ECO:0000256" key="1">
    <source>
        <dbReference type="SAM" id="Phobius"/>
    </source>
</evidence>
<accession>A0ABN3AZK0</accession>